<keyword evidence="3" id="KW-0597">Phosphoprotein</keyword>
<dbReference type="SMART" id="SM00387">
    <property type="entry name" value="HATPase_c"/>
    <property type="match status" value="1"/>
</dbReference>
<dbReference type="PROSITE" id="PS50113">
    <property type="entry name" value="PAC"/>
    <property type="match status" value="1"/>
</dbReference>
<dbReference type="RefSeq" id="WP_120625674.1">
    <property type="nucleotide sequence ID" value="NZ_RAWG01000068.1"/>
</dbReference>
<keyword evidence="5" id="KW-0418">Kinase</keyword>
<dbReference type="PANTHER" id="PTHR42878:SF13">
    <property type="entry name" value="HISTIDINE KINASE"/>
    <property type="match status" value="1"/>
</dbReference>
<dbReference type="InterPro" id="IPR036890">
    <property type="entry name" value="HATPase_C_sf"/>
</dbReference>
<dbReference type="AlphaFoldDB" id="A0A3A8NHA2"/>
<evidence type="ECO:0000259" key="9">
    <source>
        <dbReference type="PROSITE" id="PS50112"/>
    </source>
</evidence>
<dbReference type="SMART" id="SM00086">
    <property type="entry name" value="PAC"/>
    <property type="match status" value="1"/>
</dbReference>
<dbReference type="InterPro" id="IPR003661">
    <property type="entry name" value="HisK_dim/P_dom"/>
</dbReference>
<feature type="transmembrane region" description="Helical" evidence="7">
    <location>
        <begin position="53"/>
        <end position="74"/>
    </location>
</feature>
<dbReference type="Pfam" id="PF02518">
    <property type="entry name" value="HATPase_c"/>
    <property type="match status" value="1"/>
</dbReference>
<feature type="domain" description="Histidine kinase" evidence="8">
    <location>
        <begin position="390"/>
        <end position="609"/>
    </location>
</feature>
<dbReference type="InterPro" id="IPR035965">
    <property type="entry name" value="PAS-like_dom_sf"/>
</dbReference>
<dbReference type="SUPFAM" id="SSF55785">
    <property type="entry name" value="PYP-like sensor domain (PAS domain)"/>
    <property type="match status" value="1"/>
</dbReference>
<dbReference type="InterPro" id="IPR000014">
    <property type="entry name" value="PAS"/>
</dbReference>
<dbReference type="PANTHER" id="PTHR42878">
    <property type="entry name" value="TWO-COMPONENT HISTIDINE KINASE"/>
    <property type="match status" value="1"/>
</dbReference>
<dbReference type="Gene3D" id="3.30.450.40">
    <property type="match status" value="1"/>
</dbReference>
<dbReference type="Pfam" id="PF01590">
    <property type="entry name" value="GAF"/>
    <property type="match status" value="1"/>
</dbReference>
<dbReference type="PRINTS" id="PR00344">
    <property type="entry name" value="BCTRLSENSOR"/>
</dbReference>
<dbReference type="GO" id="GO:0000155">
    <property type="term" value="F:phosphorelay sensor kinase activity"/>
    <property type="evidence" value="ECO:0007669"/>
    <property type="project" value="InterPro"/>
</dbReference>
<feature type="domain" description="PAC" evidence="10">
    <location>
        <begin position="159"/>
        <end position="211"/>
    </location>
</feature>
<dbReference type="OrthoDB" id="5525648at2"/>
<dbReference type="GO" id="GO:0007234">
    <property type="term" value="P:osmosensory signaling via phosphorelay pathway"/>
    <property type="evidence" value="ECO:0007669"/>
    <property type="project" value="TreeGrafter"/>
</dbReference>
<dbReference type="SUPFAM" id="SSF47384">
    <property type="entry name" value="Homodimeric domain of signal transducing histidine kinase"/>
    <property type="match status" value="1"/>
</dbReference>
<dbReference type="NCBIfam" id="TIGR00229">
    <property type="entry name" value="sensory_box"/>
    <property type="match status" value="1"/>
</dbReference>
<dbReference type="InterPro" id="IPR013656">
    <property type="entry name" value="PAS_4"/>
</dbReference>
<comment type="catalytic activity">
    <reaction evidence="1">
        <text>ATP + protein L-histidine = ADP + protein N-phospho-L-histidine.</text>
        <dbReference type="EC" id="2.7.13.3"/>
    </reaction>
</comment>
<keyword evidence="12" id="KW-1185">Reference proteome</keyword>
<dbReference type="PROSITE" id="PS50109">
    <property type="entry name" value="HIS_KIN"/>
    <property type="match status" value="1"/>
</dbReference>
<dbReference type="InterPro" id="IPR001610">
    <property type="entry name" value="PAC"/>
</dbReference>
<dbReference type="Pfam" id="PF08448">
    <property type="entry name" value="PAS_4"/>
    <property type="match status" value="1"/>
</dbReference>
<dbReference type="Gene3D" id="3.30.450.20">
    <property type="entry name" value="PAS domain"/>
    <property type="match status" value="1"/>
</dbReference>
<comment type="caution">
    <text evidence="11">The sequence shown here is derived from an EMBL/GenBank/DDBJ whole genome shotgun (WGS) entry which is preliminary data.</text>
</comment>
<dbReference type="InterPro" id="IPR000700">
    <property type="entry name" value="PAS-assoc_C"/>
</dbReference>
<dbReference type="Gene3D" id="1.10.287.130">
    <property type="match status" value="1"/>
</dbReference>
<evidence type="ECO:0000256" key="3">
    <source>
        <dbReference type="ARBA" id="ARBA00022553"/>
    </source>
</evidence>
<dbReference type="GO" id="GO:0030295">
    <property type="term" value="F:protein kinase activator activity"/>
    <property type="evidence" value="ECO:0007669"/>
    <property type="project" value="TreeGrafter"/>
</dbReference>
<dbReference type="InterPro" id="IPR050351">
    <property type="entry name" value="BphY/WalK/GraS-like"/>
</dbReference>
<dbReference type="InterPro" id="IPR004358">
    <property type="entry name" value="Sig_transdc_His_kin-like_C"/>
</dbReference>
<evidence type="ECO:0000259" key="8">
    <source>
        <dbReference type="PROSITE" id="PS50109"/>
    </source>
</evidence>
<sequence length="621" mass="67308">MLRQWTFAQRVGAGLSVCLLAGLFLLVTLVVTARTLAVGDVDSLHRASDVRALVAGLLGLGCVTALAMVLRNALGPMHAERLQSEQRLHLFMDGVSDYALCFLEPDGAVSCWSTGAERLTGWAAADIVGQGVEVLHAPDAVGRGQPASYRERAARERRLQSEGWRLRKDGSRFWAETLLTALYDETGRLQGFAEVTRDITERRRTERMQSLLAEAGRVLQSQAGADSLGTALTRLCVPEIADACVLYLPDENGHVHPGAVACADTLTQARLWEPLLRTLTPEEPGPARVVHTGRAERFEDVDPTRLPGAVSHSAYGELWRALGVRSALSVPLVVDGRVLGALCLLSTQPHRRYGAVDQAFVEELSARAALALDNARLLAATQGALELIGVAAHDLGNPLSSLQLRLRRLRLQCAPAHAPDPRLREGLLLAEDETKRLGRLVHNLLDLSRLSGGRLELESRPMDLAELAHEVVARHEDQAAAAGCALTVHARGAAPGRWDRQRLDRVLTNLVSNALKFGRGQPVEVCVEVDPDARRARLVVRDHGAGIPQEDQSRLFARFERVTTDSRAPGFGLGLYIVRQLVEAHGGTIRVHSRPGEGAEFIVELPATLEAPVDVASAIRA</sequence>
<dbReference type="InterPro" id="IPR003594">
    <property type="entry name" value="HATPase_dom"/>
</dbReference>
<keyword evidence="6 7" id="KW-0472">Membrane</keyword>
<dbReference type="Pfam" id="PF00512">
    <property type="entry name" value="HisKA"/>
    <property type="match status" value="1"/>
</dbReference>
<evidence type="ECO:0000313" key="12">
    <source>
        <dbReference type="Proteomes" id="UP000273405"/>
    </source>
</evidence>
<dbReference type="CDD" id="cd00075">
    <property type="entry name" value="HATPase"/>
    <property type="match status" value="1"/>
</dbReference>
<dbReference type="SMART" id="SM00388">
    <property type="entry name" value="HisKA"/>
    <property type="match status" value="1"/>
</dbReference>
<dbReference type="InterPro" id="IPR036097">
    <property type="entry name" value="HisK_dim/P_sf"/>
</dbReference>
<dbReference type="PROSITE" id="PS50112">
    <property type="entry name" value="PAS"/>
    <property type="match status" value="1"/>
</dbReference>
<gene>
    <name evidence="11" type="ORF">D7X12_13430</name>
</gene>
<dbReference type="GO" id="GO:0000156">
    <property type="term" value="F:phosphorelay response regulator activity"/>
    <property type="evidence" value="ECO:0007669"/>
    <property type="project" value="TreeGrafter"/>
</dbReference>
<proteinExistence type="predicted"/>
<evidence type="ECO:0000256" key="7">
    <source>
        <dbReference type="SAM" id="Phobius"/>
    </source>
</evidence>
<reference evidence="12" key="1">
    <citation type="submission" date="2018-09" db="EMBL/GenBank/DDBJ databases">
        <authorList>
            <person name="Livingstone P.G."/>
            <person name="Whitworth D.E."/>
        </authorList>
    </citation>
    <scope>NUCLEOTIDE SEQUENCE [LARGE SCALE GENOMIC DNA]</scope>
    <source>
        <strain evidence="12">CA040B</strain>
    </source>
</reference>
<evidence type="ECO:0000313" key="11">
    <source>
        <dbReference type="EMBL" id="RKH43343.1"/>
    </source>
</evidence>
<evidence type="ECO:0000256" key="1">
    <source>
        <dbReference type="ARBA" id="ARBA00000085"/>
    </source>
</evidence>
<protein>
    <recommendedName>
        <fullName evidence="2">histidine kinase</fullName>
        <ecNumber evidence="2">2.7.13.3</ecNumber>
    </recommendedName>
</protein>
<dbReference type="InterPro" id="IPR003018">
    <property type="entry name" value="GAF"/>
</dbReference>
<feature type="domain" description="PAS" evidence="9">
    <location>
        <begin position="84"/>
        <end position="139"/>
    </location>
</feature>
<evidence type="ECO:0000256" key="5">
    <source>
        <dbReference type="ARBA" id="ARBA00022777"/>
    </source>
</evidence>
<dbReference type="GO" id="GO:0016020">
    <property type="term" value="C:membrane"/>
    <property type="evidence" value="ECO:0007669"/>
    <property type="project" value="UniProtKB-SubCell"/>
</dbReference>
<dbReference type="Proteomes" id="UP000273405">
    <property type="component" value="Unassembled WGS sequence"/>
</dbReference>
<keyword evidence="7" id="KW-0812">Transmembrane</keyword>
<keyword evidence="4" id="KW-0808">Transferase</keyword>
<dbReference type="SMART" id="SM00065">
    <property type="entry name" value="GAF"/>
    <property type="match status" value="1"/>
</dbReference>
<dbReference type="EMBL" id="RAWG01000068">
    <property type="protein sequence ID" value="RKH43343.1"/>
    <property type="molecule type" value="Genomic_DNA"/>
</dbReference>
<evidence type="ECO:0000256" key="4">
    <source>
        <dbReference type="ARBA" id="ARBA00022679"/>
    </source>
</evidence>
<dbReference type="InterPro" id="IPR005467">
    <property type="entry name" value="His_kinase_dom"/>
</dbReference>
<dbReference type="SUPFAM" id="SSF55781">
    <property type="entry name" value="GAF domain-like"/>
    <property type="match status" value="1"/>
</dbReference>
<evidence type="ECO:0000256" key="2">
    <source>
        <dbReference type="ARBA" id="ARBA00012438"/>
    </source>
</evidence>
<dbReference type="CDD" id="cd00130">
    <property type="entry name" value="PAS"/>
    <property type="match status" value="1"/>
</dbReference>
<evidence type="ECO:0000259" key="10">
    <source>
        <dbReference type="PROSITE" id="PS50113"/>
    </source>
</evidence>
<keyword evidence="7" id="KW-1133">Transmembrane helix</keyword>
<dbReference type="EC" id="2.7.13.3" evidence="2"/>
<accession>A0A3A8NHA2</accession>
<dbReference type="FunFam" id="3.30.565.10:FF:000006">
    <property type="entry name" value="Sensor histidine kinase WalK"/>
    <property type="match status" value="1"/>
</dbReference>
<evidence type="ECO:0000256" key="6">
    <source>
        <dbReference type="ARBA" id="ARBA00023136"/>
    </source>
</evidence>
<name>A0A3A8NHA2_9BACT</name>
<dbReference type="SUPFAM" id="SSF55874">
    <property type="entry name" value="ATPase domain of HSP90 chaperone/DNA topoisomerase II/histidine kinase"/>
    <property type="match status" value="1"/>
</dbReference>
<organism evidence="11 12">
    <name type="scientific">Corallococcus sicarius</name>
    <dbReference type="NCBI Taxonomy" id="2316726"/>
    <lineage>
        <taxon>Bacteria</taxon>
        <taxon>Pseudomonadati</taxon>
        <taxon>Myxococcota</taxon>
        <taxon>Myxococcia</taxon>
        <taxon>Myxococcales</taxon>
        <taxon>Cystobacterineae</taxon>
        <taxon>Myxococcaceae</taxon>
        <taxon>Corallococcus</taxon>
    </lineage>
</organism>
<dbReference type="Gene3D" id="3.30.565.10">
    <property type="entry name" value="Histidine kinase-like ATPase, C-terminal domain"/>
    <property type="match status" value="1"/>
</dbReference>
<dbReference type="InterPro" id="IPR029016">
    <property type="entry name" value="GAF-like_dom_sf"/>
</dbReference>